<gene>
    <name evidence="7" type="ORF">ACFQ4B_25960</name>
</gene>
<accession>A0ABW3UUK6</accession>
<evidence type="ECO:0000256" key="6">
    <source>
        <dbReference type="SAM" id="Phobius"/>
    </source>
</evidence>
<dbReference type="EMBL" id="JBHTLU010000035">
    <property type="protein sequence ID" value="MFD1223571.1"/>
    <property type="molecule type" value="Genomic_DNA"/>
</dbReference>
<evidence type="ECO:0000313" key="8">
    <source>
        <dbReference type="Proteomes" id="UP001597180"/>
    </source>
</evidence>
<reference evidence="8" key="1">
    <citation type="journal article" date="2019" name="Int. J. Syst. Evol. Microbiol.">
        <title>The Global Catalogue of Microorganisms (GCM) 10K type strain sequencing project: providing services to taxonomists for standard genome sequencing and annotation.</title>
        <authorList>
            <consortium name="The Broad Institute Genomics Platform"/>
            <consortium name="The Broad Institute Genome Sequencing Center for Infectious Disease"/>
            <person name="Wu L."/>
            <person name="Ma J."/>
        </authorList>
    </citation>
    <scope>NUCLEOTIDE SEQUENCE [LARGE SCALE GENOMIC DNA]</scope>
    <source>
        <strain evidence="8">CCUG 53270</strain>
    </source>
</reference>
<feature type="transmembrane region" description="Helical" evidence="6">
    <location>
        <begin position="102"/>
        <end position="125"/>
    </location>
</feature>
<dbReference type="Gene3D" id="1.20.1080.10">
    <property type="entry name" value="Glycerol uptake facilitator protein"/>
    <property type="match status" value="1"/>
</dbReference>
<evidence type="ECO:0000313" key="7">
    <source>
        <dbReference type="EMBL" id="MFD1223571.1"/>
    </source>
</evidence>
<keyword evidence="8" id="KW-1185">Reference proteome</keyword>
<feature type="transmembrane region" description="Helical" evidence="6">
    <location>
        <begin position="193"/>
        <end position="215"/>
    </location>
</feature>
<evidence type="ECO:0000256" key="3">
    <source>
        <dbReference type="ARBA" id="ARBA00022989"/>
    </source>
</evidence>
<evidence type="ECO:0000256" key="5">
    <source>
        <dbReference type="ARBA" id="ARBA00049660"/>
    </source>
</evidence>
<evidence type="ECO:0000256" key="4">
    <source>
        <dbReference type="ARBA" id="ARBA00023136"/>
    </source>
</evidence>
<keyword evidence="3 6" id="KW-1133">Transmembrane helix</keyword>
<keyword evidence="4 6" id="KW-0472">Membrane</keyword>
<dbReference type="InterPro" id="IPR000292">
    <property type="entry name" value="For/NO2_transpt"/>
</dbReference>
<comment type="subcellular location">
    <subcellularLocation>
        <location evidence="1">Membrane</location>
        <topology evidence="1">Multi-pass membrane protein</topology>
    </subcellularLocation>
</comment>
<comment type="similarity">
    <text evidence="5">Belongs to the FNT transporter (TC 1.A.16) family.</text>
</comment>
<name>A0ABW3UUK6_9BACL</name>
<feature type="transmembrane region" description="Helical" evidence="6">
    <location>
        <begin position="159"/>
        <end position="181"/>
    </location>
</feature>
<feature type="transmembrane region" description="Helical" evidence="6">
    <location>
        <begin position="28"/>
        <end position="49"/>
    </location>
</feature>
<feature type="transmembrane region" description="Helical" evidence="6">
    <location>
        <begin position="235"/>
        <end position="256"/>
    </location>
</feature>
<evidence type="ECO:0000256" key="2">
    <source>
        <dbReference type="ARBA" id="ARBA00022692"/>
    </source>
</evidence>
<organism evidence="7 8">
    <name type="scientific">Paenibacillus vulneris</name>
    <dbReference type="NCBI Taxonomy" id="1133364"/>
    <lineage>
        <taxon>Bacteria</taxon>
        <taxon>Bacillati</taxon>
        <taxon>Bacillota</taxon>
        <taxon>Bacilli</taxon>
        <taxon>Bacillales</taxon>
        <taxon>Paenibacillaceae</taxon>
        <taxon>Paenibacillus</taxon>
    </lineage>
</organism>
<protein>
    <submittedName>
        <fullName evidence="7">Formate/nitrite transporter family protein</fullName>
    </submittedName>
</protein>
<proteinExistence type="inferred from homology"/>
<feature type="transmembrane region" description="Helical" evidence="6">
    <location>
        <begin position="61"/>
        <end position="90"/>
    </location>
</feature>
<comment type="caution">
    <text evidence="7">The sequence shown here is derived from an EMBL/GenBank/DDBJ whole genome shotgun (WGS) entry which is preliminary data.</text>
</comment>
<dbReference type="Proteomes" id="UP001597180">
    <property type="component" value="Unassembled WGS sequence"/>
</dbReference>
<dbReference type="Pfam" id="PF01226">
    <property type="entry name" value="Form_Nir_trans"/>
    <property type="match status" value="1"/>
</dbReference>
<dbReference type="PANTHER" id="PTHR30520">
    <property type="entry name" value="FORMATE TRANSPORTER-RELATED"/>
    <property type="match status" value="1"/>
</dbReference>
<evidence type="ECO:0000256" key="1">
    <source>
        <dbReference type="ARBA" id="ARBA00004141"/>
    </source>
</evidence>
<keyword evidence="2 6" id="KW-0812">Transmembrane</keyword>
<dbReference type="InterPro" id="IPR023271">
    <property type="entry name" value="Aquaporin-like"/>
</dbReference>
<sequence>MDYVKPEQVVEQMVQAGVNKAQLSIKDLLIRGFLGGAILAFATTLAFTASAQTKLGLVGALVFPVGFVMIVLLGLELVTGSFALIPLAVLNKRVSVRSMLNNFLWVIIGHLAGSVAYAALFYAAVTNFGHVSDNAVIQTIIKTAETKTNGYSGIGFDGMVAVFAKAVLCNWMVTLGAVMAMTSQSTLGKIAAMWLPILTFFAQGFEHAVVNMFVIPAGMMYGANVTFGGWWLWNQIPVLLGNFVGGVLFTGLLLYFTHMRKDAGVPSKNSKAA</sequence>
<dbReference type="PANTHER" id="PTHR30520:SF6">
    <property type="entry name" value="FORMATE_NITRATE FAMILY TRANSPORTER (EUROFUNG)"/>
    <property type="match status" value="1"/>
</dbReference>
<dbReference type="RefSeq" id="WP_192700727.1">
    <property type="nucleotide sequence ID" value="NZ_BAABJG010000024.1"/>
</dbReference>